<evidence type="ECO:0000313" key="2">
    <source>
        <dbReference type="Proteomes" id="UP000054337"/>
    </source>
</evidence>
<dbReference type="AlphaFoldDB" id="W7ESK9"/>
<dbReference type="RefSeq" id="XP_014559740.1">
    <property type="nucleotide sequence ID" value="XM_014704254.1"/>
</dbReference>
<name>W7ESK9_BIPV3</name>
<dbReference type="EMBL" id="KI968707">
    <property type="protein sequence ID" value="EUN30129.1"/>
    <property type="molecule type" value="Genomic_DNA"/>
</dbReference>
<gene>
    <name evidence="1" type="ORF">COCVIDRAFT_91007</name>
</gene>
<dbReference type="HOGENOM" id="CLU_2557952_0_0_1"/>
<protein>
    <submittedName>
        <fullName evidence="1">Uncharacterized protein</fullName>
    </submittedName>
</protein>
<keyword evidence="2" id="KW-1185">Reference proteome</keyword>
<dbReference type="GeneID" id="26259286"/>
<accession>W7ESK9</accession>
<sequence>LACSGMQALRRAGCELLLVDTYLLYVAKSFSNKRAKPLLSAQERSSANFRLGKDDGSKTMPCRKTCGEKEARHIEQVCRLHV</sequence>
<organism evidence="1 2">
    <name type="scientific">Bipolaris victoriae (strain FI3)</name>
    <name type="common">Victoria blight of oats agent</name>
    <name type="synonym">Cochliobolus victoriae</name>
    <dbReference type="NCBI Taxonomy" id="930091"/>
    <lineage>
        <taxon>Eukaryota</taxon>
        <taxon>Fungi</taxon>
        <taxon>Dikarya</taxon>
        <taxon>Ascomycota</taxon>
        <taxon>Pezizomycotina</taxon>
        <taxon>Dothideomycetes</taxon>
        <taxon>Pleosporomycetidae</taxon>
        <taxon>Pleosporales</taxon>
        <taxon>Pleosporineae</taxon>
        <taxon>Pleosporaceae</taxon>
        <taxon>Bipolaris</taxon>
    </lineage>
</organism>
<dbReference type="Proteomes" id="UP000054337">
    <property type="component" value="Unassembled WGS sequence"/>
</dbReference>
<evidence type="ECO:0000313" key="1">
    <source>
        <dbReference type="EMBL" id="EUN30129.1"/>
    </source>
</evidence>
<feature type="non-terminal residue" evidence="1">
    <location>
        <position position="1"/>
    </location>
</feature>
<proteinExistence type="predicted"/>
<reference evidence="1 2" key="1">
    <citation type="journal article" date="2013" name="PLoS Genet.">
        <title>Comparative genome structure, secondary metabolite, and effector coding capacity across Cochliobolus pathogens.</title>
        <authorList>
            <person name="Condon B.J."/>
            <person name="Leng Y."/>
            <person name="Wu D."/>
            <person name="Bushley K.E."/>
            <person name="Ohm R.A."/>
            <person name="Otillar R."/>
            <person name="Martin J."/>
            <person name="Schackwitz W."/>
            <person name="Grimwood J."/>
            <person name="MohdZainudin N."/>
            <person name="Xue C."/>
            <person name="Wang R."/>
            <person name="Manning V.A."/>
            <person name="Dhillon B."/>
            <person name="Tu Z.J."/>
            <person name="Steffenson B.J."/>
            <person name="Salamov A."/>
            <person name="Sun H."/>
            <person name="Lowry S."/>
            <person name="LaButti K."/>
            <person name="Han J."/>
            <person name="Copeland A."/>
            <person name="Lindquist E."/>
            <person name="Barry K."/>
            <person name="Schmutz J."/>
            <person name="Baker S.E."/>
            <person name="Ciuffetti L.M."/>
            <person name="Grigoriev I.V."/>
            <person name="Zhong S."/>
            <person name="Turgeon B.G."/>
        </authorList>
    </citation>
    <scope>NUCLEOTIDE SEQUENCE [LARGE SCALE GENOMIC DNA]</scope>
    <source>
        <strain evidence="1 2">FI3</strain>
    </source>
</reference>